<gene>
    <name evidence="2" type="ORF">PPNO1_LOCUS2060</name>
</gene>
<reference evidence="2" key="1">
    <citation type="submission" date="2022-11" db="EMBL/GenBank/DDBJ databases">
        <authorList>
            <person name="Scott C."/>
            <person name="Bruce N."/>
        </authorList>
    </citation>
    <scope>NUCLEOTIDE SEQUENCE</scope>
</reference>
<dbReference type="OrthoDB" id="432970at2759"/>
<evidence type="ECO:0000313" key="2">
    <source>
        <dbReference type="EMBL" id="CAI4212293.1"/>
    </source>
</evidence>
<keyword evidence="3" id="KW-1185">Reference proteome</keyword>
<comment type="caution">
    <text evidence="2">The sequence shown here is derived from an EMBL/GenBank/DDBJ whole genome shotgun (WGS) entry which is preliminary data.</text>
</comment>
<evidence type="ECO:0000256" key="1">
    <source>
        <dbReference type="SAM" id="MobiDB-lite"/>
    </source>
</evidence>
<feature type="compositionally biased region" description="Polar residues" evidence="1">
    <location>
        <begin position="723"/>
        <end position="734"/>
    </location>
</feature>
<dbReference type="AlphaFoldDB" id="A0A9P1M8K5"/>
<evidence type="ECO:0000313" key="3">
    <source>
        <dbReference type="Proteomes" id="UP000838763"/>
    </source>
</evidence>
<proteinExistence type="predicted"/>
<organism evidence="2 3">
    <name type="scientific">Parascedosporium putredinis</name>
    <dbReference type="NCBI Taxonomy" id="1442378"/>
    <lineage>
        <taxon>Eukaryota</taxon>
        <taxon>Fungi</taxon>
        <taxon>Dikarya</taxon>
        <taxon>Ascomycota</taxon>
        <taxon>Pezizomycotina</taxon>
        <taxon>Sordariomycetes</taxon>
        <taxon>Hypocreomycetidae</taxon>
        <taxon>Microascales</taxon>
        <taxon>Microascaceae</taxon>
        <taxon>Parascedosporium</taxon>
    </lineage>
</organism>
<sequence>MHASGEPSTSANLFRDKDDFVPIVLDGEGYDGAPQQTAANYRGLLRNTLAATLYTQNFIQHEKSMEEHLERMVHGDLGTVAQLIGLAPIEYHTNVDSWLNMDGNRVKLQTTSAHMALESNQSSVRITWRHPQLASGSENRVVTQFKEDELAVLLASIYTSMFESEEPTFSENGLNAINLRRHVFPLNNRAGFVLFLRLVKDRVFVHAWDEAMHEFFKQAKVQVPGRHDFPYYHELILYMHILDVYTSPDLLFTGNYHAFAALHVGHGWVHQRGSKFTDDFKLTVVTDDSKPLDEISVGFHIRGNRVTESVFKELLGPMLTIFETNVADENAVFVTKSMPGVSGTMAISSATRPSEAQFSSQARHIVPYDGFIVSMHAQVDPLDASIPFVTCHVELASEELRSVPFNMDGVYRPSDATPFSYVIDAHDAIPGFVVDFPIPVSESGTSVTLGDGCLDVRIRTSPMAWAANPTALYPTILNKALEPVLINLAYVNLDLQPAIDSLQSSRLDWLKYTLHAQFTPRENFYTRSPQSFDGANTDRLQFCILVSKLRIDLGNKTPLLDAALVIMHKDNAKELGAWGDYARGPDISRLTVDDGEIDVWRQALAAWAERCRTWQHGPDCAYKKVNQQSVPLPVPRGRPSLADRVAADRVMCSCGVGKFPEGYLAATPYWKLARQQAVRVAIAPIYPCNLVQETGIRRDTRYISLDGSGSGTETVMSGEEDSNCTMGSEAGSPQ</sequence>
<dbReference type="EMBL" id="CALLCH030000004">
    <property type="protein sequence ID" value="CAI4212293.1"/>
    <property type="molecule type" value="Genomic_DNA"/>
</dbReference>
<feature type="region of interest" description="Disordered" evidence="1">
    <location>
        <begin position="707"/>
        <end position="734"/>
    </location>
</feature>
<dbReference type="Proteomes" id="UP000838763">
    <property type="component" value="Unassembled WGS sequence"/>
</dbReference>
<accession>A0A9P1M8K5</accession>
<name>A0A9P1M8K5_9PEZI</name>
<protein>
    <submittedName>
        <fullName evidence="2">Uncharacterized protein</fullName>
    </submittedName>
</protein>